<dbReference type="AlphaFoldDB" id="A0A7W3PMN5"/>
<keyword evidence="1" id="KW-1133">Transmembrane helix</keyword>
<organism evidence="2 3">
    <name type="scientific">Microbacterium halimionae</name>
    <dbReference type="NCBI Taxonomy" id="1526413"/>
    <lineage>
        <taxon>Bacteria</taxon>
        <taxon>Bacillati</taxon>
        <taxon>Actinomycetota</taxon>
        <taxon>Actinomycetes</taxon>
        <taxon>Micrococcales</taxon>
        <taxon>Microbacteriaceae</taxon>
        <taxon>Microbacterium</taxon>
    </lineage>
</organism>
<proteinExistence type="predicted"/>
<dbReference type="Proteomes" id="UP000526083">
    <property type="component" value="Unassembled WGS sequence"/>
</dbReference>
<dbReference type="RefSeq" id="WP_167049160.1">
    <property type="nucleotide sequence ID" value="NZ_JAAOZB010000002.1"/>
</dbReference>
<keyword evidence="1" id="KW-0472">Membrane</keyword>
<keyword evidence="1" id="KW-0812">Transmembrane</keyword>
<accession>A0A7W3PMN5</accession>
<evidence type="ECO:0000313" key="2">
    <source>
        <dbReference type="EMBL" id="MBA8817378.1"/>
    </source>
</evidence>
<name>A0A7W3PMN5_9MICO</name>
<feature type="transmembrane region" description="Helical" evidence="1">
    <location>
        <begin position="44"/>
        <end position="61"/>
    </location>
</feature>
<evidence type="ECO:0000313" key="3">
    <source>
        <dbReference type="Proteomes" id="UP000526083"/>
    </source>
</evidence>
<sequence length="101" mass="11039">MEKCRIDRRDSVWRLRQVGTVVALAAGSAAFGFLLGFFSQSVAIGVTGGVIFALISGVWAWRVHRSGEKSEDYTDFDEEKRAQAKRYGPLGDAKSRVTGLG</sequence>
<protein>
    <submittedName>
        <fullName evidence="2">Uncharacterized protein</fullName>
    </submittedName>
</protein>
<dbReference type="EMBL" id="JACGWY010000006">
    <property type="protein sequence ID" value="MBA8817378.1"/>
    <property type="molecule type" value="Genomic_DNA"/>
</dbReference>
<feature type="transmembrane region" description="Helical" evidence="1">
    <location>
        <begin position="21"/>
        <end position="38"/>
    </location>
</feature>
<reference evidence="2 3" key="1">
    <citation type="submission" date="2020-07" db="EMBL/GenBank/DDBJ databases">
        <title>Sequencing the genomes of 1000 actinobacteria strains.</title>
        <authorList>
            <person name="Klenk H.-P."/>
        </authorList>
    </citation>
    <scope>NUCLEOTIDE SEQUENCE [LARGE SCALE GENOMIC DNA]</scope>
    <source>
        <strain evidence="2 3">DSM 27576</strain>
    </source>
</reference>
<evidence type="ECO:0000256" key="1">
    <source>
        <dbReference type="SAM" id="Phobius"/>
    </source>
</evidence>
<gene>
    <name evidence="2" type="ORF">FHX48_002477</name>
</gene>
<comment type="caution">
    <text evidence="2">The sequence shown here is derived from an EMBL/GenBank/DDBJ whole genome shotgun (WGS) entry which is preliminary data.</text>
</comment>
<keyword evidence="3" id="KW-1185">Reference proteome</keyword>